<dbReference type="EMBL" id="NHYD01003237">
    <property type="protein sequence ID" value="PPQ81552.1"/>
    <property type="molecule type" value="Genomic_DNA"/>
</dbReference>
<evidence type="ECO:0000256" key="4">
    <source>
        <dbReference type="RuleBase" id="RU000363"/>
    </source>
</evidence>
<dbReference type="OrthoDB" id="1933717at2759"/>
<evidence type="ECO:0000256" key="2">
    <source>
        <dbReference type="ARBA" id="ARBA00022857"/>
    </source>
</evidence>
<keyword evidence="2" id="KW-0521">NADP</keyword>
<dbReference type="SUPFAM" id="SSF51735">
    <property type="entry name" value="NAD(P)-binding Rossmann-fold domains"/>
    <property type="match status" value="1"/>
</dbReference>
<organism evidence="5 6">
    <name type="scientific">Psilocybe cyanescens</name>
    <dbReference type="NCBI Taxonomy" id="93625"/>
    <lineage>
        <taxon>Eukaryota</taxon>
        <taxon>Fungi</taxon>
        <taxon>Dikarya</taxon>
        <taxon>Basidiomycota</taxon>
        <taxon>Agaricomycotina</taxon>
        <taxon>Agaricomycetes</taxon>
        <taxon>Agaricomycetidae</taxon>
        <taxon>Agaricales</taxon>
        <taxon>Agaricineae</taxon>
        <taxon>Strophariaceae</taxon>
        <taxon>Psilocybe</taxon>
    </lineage>
</organism>
<reference evidence="5 6" key="1">
    <citation type="journal article" date="2018" name="Evol. Lett.">
        <title>Horizontal gene cluster transfer increased hallucinogenic mushroom diversity.</title>
        <authorList>
            <person name="Reynolds H.T."/>
            <person name="Vijayakumar V."/>
            <person name="Gluck-Thaler E."/>
            <person name="Korotkin H.B."/>
            <person name="Matheny P.B."/>
            <person name="Slot J.C."/>
        </authorList>
    </citation>
    <scope>NUCLEOTIDE SEQUENCE [LARGE SCALE GENOMIC DNA]</scope>
    <source>
        <strain evidence="5 6">2631</strain>
    </source>
</reference>
<dbReference type="PRINTS" id="PR00080">
    <property type="entry name" value="SDRFAMILY"/>
</dbReference>
<evidence type="ECO:0000256" key="3">
    <source>
        <dbReference type="ARBA" id="ARBA00023002"/>
    </source>
</evidence>
<evidence type="ECO:0000313" key="5">
    <source>
        <dbReference type="EMBL" id="PPQ81552.1"/>
    </source>
</evidence>
<evidence type="ECO:0000256" key="1">
    <source>
        <dbReference type="ARBA" id="ARBA00006484"/>
    </source>
</evidence>
<accession>A0A409WSS4</accession>
<dbReference type="PANTHER" id="PTHR43490">
    <property type="entry name" value="(+)-NEOMENTHOL DEHYDROGENASE"/>
    <property type="match status" value="1"/>
</dbReference>
<name>A0A409WSS4_PSICY</name>
<sequence>MSKVILVTGSNSSIGFELVRLLAEKGHIVYLGARSEAAGKEAQETLNKNGLANVKFVLIDVRDSATIKRAKETIEKAEGKLDVLVNNAAISRNDVLQHPSTLDTSVLRDVMETNFIGLVETTTAFIPLLRKSSEPNIVNVSSPLGSQSFQSQPTATTIFTAYANSKAAVNSYTVALAHELGKEGFKVNAISPGLVSSRLNSFIAGGTTLEEGALAILPFVILEKDGPSGKLIYDGREIGW</sequence>
<dbReference type="InterPro" id="IPR002347">
    <property type="entry name" value="SDR_fam"/>
</dbReference>
<comment type="caution">
    <text evidence="5">The sequence shown here is derived from an EMBL/GenBank/DDBJ whole genome shotgun (WGS) entry which is preliminary data.</text>
</comment>
<protein>
    <recommendedName>
        <fullName evidence="7">NAD(P)-binding protein</fullName>
    </recommendedName>
</protein>
<dbReference type="InterPro" id="IPR036291">
    <property type="entry name" value="NAD(P)-bd_dom_sf"/>
</dbReference>
<keyword evidence="3" id="KW-0560">Oxidoreductase</keyword>
<proteinExistence type="inferred from homology"/>
<dbReference type="Proteomes" id="UP000283269">
    <property type="component" value="Unassembled WGS sequence"/>
</dbReference>
<dbReference type="PANTHER" id="PTHR43490:SF99">
    <property type="entry name" value="SHORT-CHAIN DEHYDROGENASE_REDUCTASE"/>
    <property type="match status" value="1"/>
</dbReference>
<dbReference type="PRINTS" id="PR00081">
    <property type="entry name" value="GDHRDH"/>
</dbReference>
<evidence type="ECO:0008006" key="7">
    <source>
        <dbReference type="Google" id="ProtNLM"/>
    </source>
</evidence>
<gene>
    <name evidence="5" type="ORF">CVT25_013395</name>
</gene>
<evidence type="ECO:0000313" key="6">
    <source>
        <dbReference type="Proteomes" id="UP000283269"/>
    </source>
</evidence>
<keyword evidence="6" id="KW-1185">Reference proteome</keyword>
<dbReference type="AlphaFoldDB" id="A0A409WSS4"/>
<comment type="similarity">
    <text evidence="1 4">Belongs to the short-chain dehydrogenases/reductases (SDR) family.</text>
</comment>
<dbReference type="Pfam" id="PF00106">
    <property type="entry name" value="adh_short"/>
    <property type="match status" value="1"/>
</dbReference>
<dbReference type="Gene3D" id="3.40.50.720">
    <property type="entry name" value="NAD(P)-binding Rossmann-like Domain"/>
    <property type="match status" value="1"/>
</dbReference>
<dbReference type="InParanoid" id="A0A409WSS4"/>
<dbReference type="STRING" id="93625.A0A409WSS4"/>
<dbReference type="GO" id="GO:0016491">
    <property type="term" value="F:oxidoreductase activity"/>
    <property type="evidence" value="ECO:0007669"/>
    <property type="project" value="UniProtKB-KW"/>
</dbReference>